<feature type="transmembrane region" description="Helical" evidence="6">
    <location>
        <begin position="58"/>
        <end position="77"/>
    </location>
</feature>
<keyword evidence="3 6" id="KW-0812">Transmembrane</keyword>
<dbReference type="SMART" id="SM00014">
    <property type="entry name" value="acidPPc"/>
    <property type="match status" value="1"/>
</dbReference>
<dbReference type="Pfam" id="PF01569">
    <property type="entry name" value="PAP2"/>
    <property type="match status" value="1"/>
</dbReference>
<dbReference type="InterPro" id="IPR043216">
    <property type="entry name" value="PAP-like"/>
</dbReference>
<comment type="caution">
    <text evidence="8">The sequence shown here is derived from an EMBL/GenBank/DDBJ whole genome shotgun (WGS) entry which is preliminary data.</text>
</comment>
<gene>
    <name evidence="8" type="ORF">PMACD_LOCUS12478</name>
</gene>
<evidence type="ECO:0000256" key="2">
    <source>
        <dbReference type="ARBA" id="ARBA00008816"/>
    </source>
</evidence>
<feature type="domain" description="Phosphatidic acid phosphatase type 2/haloperoxidase" evidence="7">
    <location>
        <begin position="106"/>
        <end position="248"/>
    </location>
</feature>
<dbReference type="PANTHER" id="PTHR10165">
    <property type="entry name" value="LIPID PHOSPHATE PHOSPHATASE"/>
    <property type="match status" value="1"/>
</dbReference>
<evidence type="ECO:0000259" key="7">
    <source>
        <dbReference type="SMART" id="SM00014"/>
    </source>
</evidence>
<feature type="transmembrane region" description="Helical" evidence="6">
    <location>
        <begin position="7"/>
        <end position="31"/>
    </location>
</feature>
<name>A0A821W1H6_9NEOP</name>
<sequence length="284" mass="31768">MTEHKLLIKICLDVIALLIVGFAWLALLLWAKPYERGYFQNDQSLSLPFKEEAISETLLAGLGFALLVITILIVEIIRNIKGKSVTDKTLCGTEIPGWVWESYVAIGIFTFGAACQQLLVTMTKYVIGRLRPHFFDLCQPSITIATRQGYVTEFSCAGAGGASKLKNMRLSFPSAHASFSMYCAVFFILYIQVNARWRGSKLLRHVAQFVVLLAAWYVGLSRVVDNMHHSSDVAVGFAVGAVTALITFAYLYKPKSVEPRRSWLTEPSTQPEFLPRPVLMTRNH</sequence>
<dbReference type="InterPro" id="IPR036938">
    <property type="entry name" value="PAP2/HPO_sf"/>
</dbReference>
<feature type="transmembrane region" description="Helical" evidence="6">
    <location>
        <begin position="202"/>
        <end position="221"/>
    </location>
</feature>
<comment type="subcellular location">
    <subcellularLocation>
        <location evidence="1">Membrane</location>
        <topology evidence="1">Multi-pass membrane protein</topology>
    </subcellularLocation>
</comment>
<evidence type="ECO:0000256" key="5">
    <source>
        <dbReference type="ARBA" id="ARBA00023136"/>
    </source>
</evidence>
<keyword evidence="4 6" id="KW-1133">Transmembrane helix</keyword>
<evidence type="ECO:0000256" key="3">
    <source>
        <dbReference type="ARBA" id="ARBA00022692"/>
    </source>
</evidence>
<evidence type="ECO:0000256" key="1">
    <source>
        <dbReference type="ARBA" id="ARBA00004141"/>
    </source>
</evidence>
<organism evidence="8 9">
    <name type="scientific">Pieris macdunnoughi</name>
    <dbReference type="NCBI Taxonomy" id="345717"/>
    <lineage>
        <taxon>Eukaryota</taxon>
        <taxon>Metazoa</taxon>
        <taxon>Ecdysozoa</taxon>
        <taxon>Arthropoda</taxon>
        <taxon>Hexapoda</taxon>
        <taxon>Insecta</taxon>
        <taxon>Pterygota</taxon>
        <taxon>Neoptera</taxon>
        <taxon>Endopterygota</taxon>
        <taxon>Lepidoptera</taxon>
        <taxon>Glossata</taxon>
        <taxon>Ditrysia</taxon>
        <taxon>Papilionoidea</taxon>
        <taxon>Pieridae</taxon>
        <taxon>Pierinae</taxon>
        <taxon>Pieris</taxon>
    </lineage>
</organism>
<comment type="similarity">
    <text evidence="2">Belongs to the PA-phosphatase related phosphoesterase family.</text>
</comment>
<proteinExistence type="inferred from homology"/>
<dbReference type="SUPFAM" id="SSF48317">
    <property type="entry name" value="Acid phosphatase/Vanadium-dependent haloperoxidase"/>
    <property type="match status" value="1"/>
</dbReference>
<feature type="transmembrane region" description="Helical" evidence="6">
    <location>
        <begin position="98"/>
        <end position="119"/>
    </location>
</feature>
<feature type="transmembrane region" description="Helical" evidence="6">
    <location>
        <begin position="233"/>
        <end position="252"/>
    </location>
</feature>
<evidence type="ECO:0000256" key="4">
    <source>
        <dbReference type="ARBA" id="ARBA00022989"/>
    </source>
</evidence>
<evidence type="ECO:0000256" key="6">
    <source>
        <dbReference type="SAM" id="Phobius"/>
    </source>
</evidence>
<dbReference type="OrthoDB" id="8907274at2759"/>
<protein>
    <recommendedName>
        <fullName evidence="7">Phosphatidic acid phosphatase type 2/haloperoxidase domain-containing protein</fullName>
    </recommendedName>
</protein>
<accession>A0A821W1H6</accession>
<dbReference type="Gene3D" id="1.20.144.10">
    <property type="entry name" value="Phosphatidic acid phosphatase type 2/haloperoxidase"/>
    <property type="match status" value="1"/>
</dbReference>
<dbReference type="CDD" id="cd03384">
    <property type="entry name" value="PAP2_wunen"/>
    <property type="match status" value="1"/>
</dbReference>
<dbReference type="InterPro" id="IPR000326">
    <property type="entry name" value="PAP2/HPO"/>
</dbReference>
<dbReference type="GO" id="GO:0008195">
    <property type="term" value="F:phosphatidate phosphatase activity"/>
    <property type="evidence" value="ECO:0007669"/>
    <property type="project" value="TreeGrafter"/>
</dbReference>
<evidence type="ECO:0000313" key="9">
    <source>
        <dbReference type="Proteomes" id="UP000663880"/>
    </source>
</evidence>
<dbReference type="GO" id="GO:0046839">
    <property type="term" value="P:phospholipid dephosphorylation"/>
    <property type="evidence" value="ECO:0007669"/>
    <property type="project" value="TreeGrafter"/>
</dbReference>
<feature type="transmembrane region" description="Helical" evidence="6">
    <location>
        <begin position="170"/>
        <end position="190"/>
    </location>
</feature>
<keyword evidence="5 6" id="KW-0472">Membrane</keyword>
<dbReference type="GO" id="GO:0005886">
    <property type="term" value="C:plasma membrane"/>
    <property type="evidence" value="ECO:0007669"/>
    <property type="project" value="TreeGrafter"/>
</dbReference>
<keyword evidence="9" id="KW-1185">Reference proteome</keyword>
<reference evidence="8" key="1">
    <citation type="submission" date="2021-02" db="EMBL/GenBank/DDBJ databases">
        <authorList>
            <person name="Steward A R."/>
        </authorList>
    </citation>
    <scope>NUCLEOTIDE SEQUENCE</scope>
</reference>
<dbReference type="GO" id="GO:0007165">
    <property type="term" value="P:signal transduction"/>
    <property type="evidence" value="ECO:0007669"/>
    <property type="project" value="TreeGrafter"/>
</dbReference>
<dbReference type="PANTHER" id="PTHR10165:SF197">
    <property type="entry name" value="FI04477P-RELATED"/>
    <property type="match status" value="1"/>
</dbReference>
<dbReference type="EMBL" id="CAJOBZ010000048">
    <property type="protein sequence ID" value="CAF4914862.1"/>
    <property type="molecule type" value="Genomic_DNA"/>
</dbReference>
<evidence type="ECO:0000313" key="8">
    <source>
        <dbReference type="EMBL" id="CAF4914862.1"/>
    </source>
</evidence>
<dbReference type="Proteomes" id="UP000663880">
    <property type="component" value="Unassembled WGS sequence"/>
</dbReference>
<dbReference type="GO" id="GO:0006644">
    <property type="term" value="P:phospholipid metabolic process"/>
    <property type="evidence" value="ECO:0007669"/>
    <property type="project" value="InterPro"/>
</dbReference>
<dbReference type="AlphaFoldDB" id="A0A821W1H6"/>